<evidence type="ECO:0000313" key="14">
    <source>
        <dbReference type="EMBL" id="KAK5988714.1"/>
    </source>
</evidence>
<comment type="similarity">
    <text evidence="3">Belongs to the methyltransferase superfamily. LCMT family.</text>
</comment>
<evidence type="ECO:0000256" key="11">
    <source>
        <dbReference type="ARBA" id="ARBA00029750"/>
    </source>
</evidence>
<evidence type="ECO:0000313" key="15">
    <source>
        <dbReference type="Proteomes" id="UP001338125"/>
    </source>
</evidence>
<keyword evidence="9" id="KW-0949">S-adenosyl-L-methionine</keyword>
<dbReference type="SUPFAM" id="SSF50965">
    <property type="entry name" value="Galactose oxidase, central domain"/>
    <property type="match status" value="1"/>
</dbReference>
<gene>
    <name evidence="14" type="ORF">PT974_10202</name>
</gene>
<dbReference type="InterPro" id="IPR029063">
    <property type="entry name" value="SAM-dependent_MTases_sf"/>
</dbReference>
<organism evidence="14 15">
    <name type="scientific">Cladobotryum mycophilum</name>
    <dbReference type="NCBI Taxonomy" id="491253"/>
    <lineage>
        <taxon>Eukaryota</taxon>
        <taxon>Fungi</taxon>
        <taxon>Dikarya</taxon>
        <taxon>Ascomycota</taxon>
        <taxon>Pezizomycotina</taxon>
        <taxon>Sordariomycetes</taxon>
        <taxon>Hypocreomycetidae</taxon>
        <taxon>Hypocreales</taxon>
        <taxon>Hypocreaceae</taxon>
        <taxon>Cladobotryum</taxon>
    </lineage>
</organism>
<dbReference type="SUPFAM" id="SSF53335">
    <property type="entry name" value="S-adenosyl-L-methionine-dependent methyltransferases"/>
    <property type="match status" value="1"/>
</dbReference>
<dbReference type="Gene3D" id="3.40.50.150">
    <property type="entry name" value="Vaccinia Virus protein VP39"/>
    <property type="match status" value="1"/>
</dbReference>
<reference evidence="14 15" key="1">
    <citation type="submission" date="2024-01" db="EMBL/GenBank/DDBJ databases">
        <title>Complete genome of Cladobotryum mycophilum ATHUM6906.</title>
        <authorList>
            <person name="Christinaki A.C."/>
            <person name="Myridakis A.I."/>
            <person name="Kouvelis V.N."/>
        </authorList>
    </citation>
    <scope>NUCLEOTIDE SEQUENCE [LARGE SCALE GENOMIC DNA]</scope>
    <source>
        <strain evidence="14 15">ATHUM6906</strain>
    </source>
</reference>
<dbReference type="InterPro" id="IPR015915">
    <property type="entry name" value="Kelch-typ_b-propeller"/>
</dbReference>
<evidence type="ECO:0000256" key="4">
    <source>
        <dbReference type="ARBA" id="ARBA00012155"/>
    </source>
</evidence>
<dbReference type="InterPro" id="IPR011043">
    <property type="entry name" value="Gal_Oxase/kelch_b-propeller"/>
</dbReference>
<dbReference type="EMBL" id="JAVFKD010000015">
    <property type="protein sequence ID" value="KAK5988714.1"/>
    <property type="molecule type" value="Genomic_DNA"/>
</dbReference>
<dbReference type="EC" id="2.1.1.290" evidence="5"/>
<keyword evidence="15" id="KW-1185">Reference proteome</keyword>
<accession>A0ABR0S9Q1</accession>
<dbReference type="Pfam" id="PF13418">
    <property type="entry name" value="Beta-prop_TYW4"/>
    <property type="match status" value="1"/>
</dbReference>
<comment type="catalytic activity">
    <reaction evidence="13">
        <text>7-[(3S)-(3-amino-3-methoxycarbonyl)propyl]wyosine(37) in tRNA(Phe) + S-adenosyl-L-methionine + CO2 = wybutosine(37) in tRNA(Phe) + S-adenosyl-L-homocysteine + 2 H(+)</text>
        <dbReference type="Rhea" id="RHEA:37119"/>
        <dbReference type="Rhea" id="RHEA-COMP:11844"/>
        <dbReference type="Rhea" id="RHEA-COMP:11847"/>
        <dbReference type="ChEBI" id="CHEBI:15378"/>
        <dbReference type="ChEBI" id="CHEBI:16526"/>
        <dbReference type="ChEBI" id="CHEBI:57856"/>
        <dbReference type="ChEBI" id="CHEBI:59789"/>
        <dbReference type="ChEBI" id="CHEBI:73544"/>
        <dbReference type="ChEBI" id="CHEBI:74275"/>
        <dbReference type="EC" id="2.3.1.231"/>
    </reaction>
</comment>
<evidence type="ECO:0000256" key="3">
    <source>
        <dbReference type="ARBA" id="ARBA00010703"/>
    </source>
</evidence>
<evidence type="ECO:0000256" key="5">
    <source>
        <dbReference type="ARBA" id="ARBA00012779"/>
    </source>
</evidence>
<comment type="caution">
    <text evidence="14">The sequence shown here is derived from an EMBL/GenBank/DDBJ whole genome shotgun (WGS) entry which is preliminary data.</text>
</comment>
<name>A0ABR0S9Q1_9HYPO</name>
<keyword evidence="7" id="KW-0489">Methyltransferase</keyword>
<evidence type="ECO:0000256" key="1">
    <source>
        <dbReference type="ARBA" id="ARBA00001806"/>
    </source>
</evidence>
<proteinExistence type="inferred from homology"/>
<dbReference type="Pfam" id="PF04072">
    <property type="entry name" value="LCM"/>
    <property type="match status" value="1"/>
</dbReference>
<evidence type="ECO:0000256" key="7">
    <source>
        <dbReference type="ARBA" id="ARBA00022603"/>
    </source>
</evidence>
<dbReference type="Gene3D" id="2.120.10.80">
    <property type="entry name" value="Kelch-type beta propeller"/>
    <property type="match status" value="1"/>
</dbReference>
<evidence type="ECO:0000256" key="9">
    <source>
        <dbReference type="ARBA" id="ARBA00022691"/>
    </source>
</evidence>
<dbReference type="InterPro" id="IPR007213">
    <property type="entry name" value="Ppm1/Ppm2/Tcmp"/>
</dbReference>
<comment type="pathway">
    <text evidence="2">tRNA modification; wybutosine-tRNA(Phe) biosynthesis.</text>
</comment>
<evidence type="ECO:0000256" key="12">
    <source>
        <dbReference type="ARBA" id="ARBA00030847"/>
    </source>
</evidence>
<sequence>MATQAATPSRQAIARSQALDNSIMGTNSSSIVSKRSVEQLYYANETHLFRYFVNKFQRRAPLVNRGYWLRLRAIDVIVRQFVTKQTPKKKVVINLGCGSDVLPWQCHSRYGAAIDNVLFIDVDYPDLMQKKRAVVLETPQLRDLLGTDFVTSDADNDCILLRSDKYCQLACDLRELDIFRSTLESFLDLSECEVLFVAEVSITYMDTQSANALIQWASSIGQAEFCLLEHILPQGPNHPFAQNMLAHFEKLSTPLRSVRQYSTLEAQVARFTSRGWSSVDIWDLWQAWESDFFVSNSEKIALDDVEPFDEWEEFILFCRHYFIIHASASEIGSNMKHGTLSRKVEDNRAAEAWVKVESQPLSKPLKRRFGNATTVTSTMGERHLLHMMGLESNGRAATYDVFSLGGGKLPPTLPLKGPLPRVCFSFTDLGNAGTLLVGGRTSPTSPLSDCWLFERSLNWVSMPRLPVPLFRHSAIQLGDSSLVLICGGKTGPSALSEDYFIFNPGKGWQKCQVVGPRPEPSFGSTVCNSSDPASESGVFHGLLAGGLNKYGHFISDKHLWCIDTTGSEPTISFKRATKTGENDTLSIFGASPIEIGSTVAICGGVGADASLQGCNISIISVSNNTYQVNSVARSNFGSYPIPFMIGSSATKDDDSIIVVGGGATCFAMGTYWETGTYRIRLFENILSSEVSSEHLGESIIKFQESHKYTIINQNDEGAVESSSTA</sequence>
<evidence type="ECO:0000256" key="6">
    <source>
        <dbReference type="ARBA" id="ARBA00018045"/>
    </source>
</evidence>
<evidence type="ECO:0000256" key="10">
    <source>
        <dbReference type="ARBA" id="ARBA00022694"/>
    </source>
</evidence>
<dbReference type="PANTHER" id="PTHR46529:SF1">
    <property type="entry name" value="TRNA WYBUTOSINE-SYNTHESIZING PROTEIN 4"/>
    <property type="match status" value="1"/>
</dbReference>
<keyword evidence="10" id="KW-0819">tRNA processing</keyword>
<keyword evidence="8" id="KW-0808">Transferase</keyword>
<dbReference type="PANTHER" id="PTHR46529">
    <property type="entry name" value="TRNA WYBUTOSINE-SYNTHESIZING PROTEIN 4"/>
    <property type="match status" value="1"/>
</dbReference>
<evidence type="ECO:0000256" key="13">
    <source>
        <dbReference type="ARBA" id="ARBA00049250"/>
    </source>
</evidence>
<dbReference type="Proteomes" id="UP001338125">
    <property type="component" value="Unassembled WGS sequence"/>
</dbReference>
<comment type="catalytic activity">
    <reaction evidence="1">
        <text>7-[(3S)-3-amino-3-carboxypropyl]wyosine(37) in tRNA(Phe) + S-adenosyl-L-methionine = 7-[(3S)-(3-amino-3-methoxycarbonyl)propyl]wyosine(37) in tRNA(Phe) + S-adenosyl-L-homocysteine</text>
        <dbReference type="Rhea" id="RHEA:36903"/>
        <dbReference type="Rhea" id="RHEA-COMP:10379"/>
        <dbReference type="Rhea" id="RHEA-COMP:11844"/>
        <dbReference type="ChEBI" id="CHEBI:57856"/>
        <dbReference type="ChEBI" id="CHEBI:59789"/>
        <dbReference type="ChEBI" id="CHEBI:73543"/>
        <dbReference type="ChEBI" id="CHEBI:74275"/>
        <dbReference type="EC" id="2.1.1.290"/>
    </reaction>
</comment>
<evidence type="ECO:0000256" key="8">
    <source>
        <dbReference type="ARBA" id="ARBA00022679"/>
    </source>
</evidence>
<evidence type="ECO:0000256" key="2">
    <source>
        <dbReference type="ARBA" id="ARBA00004797"/>
    </source>
</evidence>
<dbReference type="EC" id="2.3.1.231" evidence="4"/>
<protein>
    <recommendedName>
        <fullName evidence="6">tRNA wybutosine-synthesizing protein 4</fullName>
        <ecNumber evidence="5">2.1.1.290</ecNumber>
        <ecNumber evidence="4">2.3.1.231</ecNumber>
    </recommendedName>
    <alternativeName>
        <fullName evidence="12">tRNA(Phe) (7-(3-amino-3-(methoxycarbonyl)propyl)wyosine(37)-N)-methoxycarbonyltransferase</fullName>
    </alternativeName>
    <alternativeName>
        <fullName evidence="11">tRNA(Phe) (7-(3-amino-3-carboxypropyl)wyosine(37)-O)-methyltransferase</fullName>
    </alternativeName>
</protein>